<sequence length="107" mass="12066">MNDFDKPRSSLNRYVATSDTNFSWGLAGTHQLGAIPQAPEHLRFDSWPRHWSIGWKPGQNHILSYPVRKAWLCQTSGAAKSPPVTAMDGLVFGEPQDAAFYRTTYTR</sequence>
<name>A0A0U1QN69_9BACL</name>
<accession>A0A0U1QN69</accession>
<comment type="caution">
    <text evidence="1">The sequence shown here is derived from an EMBL/GenBank/DDBJ whole genome shotgun (WGS) entry which is preliminary data.</text>
</comment>
<evidence type="ECO:0000313" key="2">
    <source>
        <dbReference type="Proteomes" id="UP000035553"/>
    </source>
</evidence>
<feature type="non-terminal residue" evidence="1">
    <location>
        <position position="107"/>
    </location>
</feature>
<dbReference type="Proteomes" id="UP000035553">
    <property type="component" value="Unassembled WGS sequence"/>
</dbReference>
<proteinExistence type="predicted"/>
<evidence type="ECO:0000313" key="1">
    <source>
        <dbReference type="EMBL" id="KLI02254.1"/>
    </source>
</evidence>
<protein>
    <submittedName>
        <fullName evidence="1">Uncharacterized protein</fullName>
    </submittedName>
</protein>
<keyword evidence="2" id="KW-1185">Reference proteome</keyword>
<dbReference type="EMBL" id="AFVQ02000112">
    <property type="protein sequence ID" value="KLI02254.1"/>
    <property type="molecule type" value="Genomic_DNA"/>
</dbReference>
<organism evidence="1 2">
    <name type="scientific">Sporolactobacillus inulinus CASD</name>
    <dbReference type="NCBI Taxonomy" id="1069536"/>
    <lineage>
        <taxon>Bacteria</taxon>
        <taxon>Bacillati</taxon>
        <taxon>Bacillota</taxon>
        <taxon>Bacilli</taxon>
        <taxon>Bacillales</taxon>
        <taxon>Sporolactobacillaceae</taxon>
        <taxon>Sporolactobacillus</taxon>
    </lineage>
</organism>
<dbReference type="STRING" id="1069536.SINU_08930"/>
<reference evidence="1 2" key="1">
    <citation type="journal article" date="2011" name="J. Bacteriol.">
        <title>Draft genome sequence of Sporolactobacillus inulinus strain CASD, an efficient D-lactic acid-producing bacterium with high-concentration lactate tolerance capability.</title>
        <authorList>
            <person name="Yu B."/>
            <person name="Su F."/>
            <person name="Wang L."/>
            <person name="Xu K."/>
            <person name="Zhao B."/>
            <person name="Xu P."/>
        </authorList>
    </citation>
    <scope>NUCLEOTIDE SEQUENCE [LARGE SCALE GENOMIC DNA]</scope>
    <source>
        <strain evidence="1 2">CASD</strain>
    </source>
</reference>
<gene>
    <name evidence="1" type="ORF">SINU_08930</name>
</gene>
<dbReference type="AlphaFoldDB" id="A0A0U1QN69"/>